<dbReference type="Proteomes" id="UP000749559">
    <property type="component" value="Unassembled WGS sequence"/>
</dbReference>
<dbReference type="EMBL" id="CAIIXF020000007">
    <property type="protein sequence ID" value="CAH1789684.1"/>
    <property type="molecule type" value="Genomic_DNA"/>
</dbReference>
<comment type="catalytic activity">
    <reaction evidence="9">
        <text>L-cysteine + O2 = 3-sulfino-L-alanine + H(+)</text>
        <dbReference type="Rhea" id="RHEA:20441"/>
        <dbReference type="ChEBI" id="CHEBI:15378"/>
        <dbReference type="ChEBI" id="CHEBI:15379"/>
        <dbReference type="ChEBI" id="CHEBI:35235"/>
        <dbReference type="ChEBI" id="CHEBI:61085"/>
        <dbReference type="EC" id="1.13.11.20"/>
    </reaction>
</comment>
<dbReference type="CDD" id="cd10548">
    <property type="entry name" value="cupin_CDO"/>
    <property type="match status" value="1"/>
</dbReference>
<evidence type="ECO:0000256" key="6">
    <source>
        <dbReference type="ARBA" id="ARBA00022964"/>
    </source>
</evidence>
<dbReference type="PANTHER" id="PTHR12918:SF1">
    <property type="entry name" value="CYSTEINE DIOXYGENASE TYPE 1"/>
    <property type="match status" value="1"/>
</dbReference>
<evidence type="ECO:0000256" key="2">
    <source>
        <dbReference type="ARBA" id="ARBA00006622"/>
    </source>
</evidence>
<evidence type="ECO:0000313" key="11">
    <source>
        <dbReference type="Proteomes" id="UP000749559"/>
    </source>
</evidence>
<proteinExistence type="inferred from homology"/>
<evidence type="ECO:0000256" key="4">
    <source>
        <dbReference type="ARBA" id="ARBA00022723"/>
    </source>
</evidence>
<evidence type="ECO:0000256" key="7">
    <source>
        <dbReference type="ARBA" id="ARBA00023002"/>
    </source>
</evidence>
<dbReference type="OrthoDB" id="543511at2759"/>
<comment type="caution">
    <text evidence="10">The sequence shown here is derived from an EMBL/GenBank/DDBJ whole genome shotgun (WGS) entry which is preliminary data.</text>
</comment>
<dbReference type="GO" id="GO:0017172">
    <property type="term" value="F:cysteine dioxygenase activity"/>
    <property type="evidence" value="ECO:0007669"/>
    <property type="project" value="UniProtKB-UniRule"/>
</dbReference>
<comment type="similarity">
    <text evidence="2 9">Belongs to the cysteine dioxygenase family.</text>
</comment>
<dbReference type="GO" id="GO:0042412">
    <property type="term" value="P:taurine biosynthetic process"/>
    <property type="evidence" value="ECO:0007669"/>
    <property type="project" value="UniProtKB-UniRule"/>
</dbReference>
<dbReference type="InterPro" id="IPR014710">
    <property type="entry name" value="RmlC-like_jellyroll"/>
</dbReference>
<sequence length="241" mass="27778">MECDKEMTEEYTQIPIIPEINTLEELIAELQKVFQEDRINVEHVKAVLGAYTSRPRDWRKYAKFDPHRYTRNLVDTGNDKYNLIALCWSEGQGSGIHSHADSHCFVKVLDGDLRETMYDWPKPDEEGEMKQKEINTYGKNGVTYINDSMGLHRMENPSNSDQCVSLHLYSPPFNMCKCFDQRTGHVAETKVTFWSQFGNRTPFKVLKKQDSQACFSVEENAEIDANTLPYCGSPITECENN</sequence>
<reference evidence="10" key="1">
    <citation type="submission" date="2022-03" db="EMBL/GenBank/DDBJ databases">
        <authorList>
            <person name="Martin C."/>
        </authorList>
    </citation>
    <scope>NUCLEOTIDE SEQUENCE</scope>
</reference>
<dbReference type="PANTHER" id="PTHR12918">
    <property type="entry name" value="CYSTEINE DIOXYGENASE"/>
    <property type="match status" value="1"/>
</dbReference>
<evidence type="ECO:0000256" key="1">
    <source>
        <dbReference type="ARBA" id="ARBA00004759"/>
    </source>
</evidence>
<evidence type="ECO:0000256" key="8">
    <source>
        <dbReference type="ARBA" id="ARBA00023004"/>
    </source>
</evidence>
<keyword evidence="4 9" id="KW-0479">Metal-binding</keyword>
<dbReference type="Gene3D" id="2.60.120.10">
    <property type="entry name" value="Jelly Rolls"/>
    <property type="match status" value="1"/>
</dbReference>
<dbReference type="InterPro" id="IPR010300">
    <property type="entry name" value="CDO_1"/>
</dbReference>
<name>A0A8J1TRW7_OWEFU</name>
<comment type="pathway">
    <text evidence="1 9">Organosulfur biosynthesis; taurine biosynthesis; hypotaurine from L-cysteine: step 1/2.</text>
</comment>
<gene>
    <name evidence="10" type="ORF">OFUS_LOCUS15000</name>
</gene>
<dbReference type="Pfam" id="PF05995">
    <property type="entry name" value="CDO_I"/>
    <property type="match status" value="1"/>
</dbReference>
<organism evidence="10 11">
    <name type="scientific">Owenia fusiformis</name>
    <name type="common">Polychaete worm</name>
    <dbReference type="NCBI Taxonomy" id="6347"/>
    <lineage>
        <taxon>Eukaryota</taxon>
        <taxon>Metazoa</taxon>
        <taxon>Spiralia</taxon>
        <taxon>Lophotrochozoa</taxon>
        <taxon>Annelida</taxon>
        <taxon>Polychaeta</taxon>
        <taxon>Sedentaria</taxon>
        <taxon>Canalipalpata</taxon>
        <taxon>Sabellida</taxon>
        <taxon>Oweniida</taxon>
        <taxon>Oweniidae</taxon>
        <taxon>Owenia</taxon>
    </lineage>
</organism>
<comment type="cofactor">
    <cofactor evidence="9">
        <name>Fe cation</name>
        <dbReference type="ChEBI" id="CHEBI:24875"/>
    </cofactor>
    <text evidence="9">Binds 1 Fe cation per subunit.</text>
</comment>
<dbReference type="FunFam" id="2.60.120.10:FF:000045">
    <property type="entry name" value="Cysteine dioxygenase 1"/>
    <property type="match status" value="1"/>
</dbReference>
<evidence type="ECO:0000313" key="10">
    <source>
        <dbReference type="EMBL" id="CAH1789684.1"/>
    </source>
</evidence>
<keyword evidence="11" id="KW-1185">Reference proteome</keyword>
<evidence type="ECO:0000256" key="5">
    <source>
        <dbReference type="ARBA" id="ARBA00022784"/>
    </source>
</evidence>
<protein>
    <recommendedName>
        <fullName evidence="3 9">Cysteine dioxygenase</fullName>
        <ecNumber evidence="3 9">1.13.11.20</ecNumber>
    </recommendedName>
</protein>
<dbReference type="InterPro" id="IPR011051">
    <property type="entry name" value="RmlC_Cupin_sf"/>
</dbReference>
<dbReference type="UniPathway" id="UPA00012">
    <property type="reaction ID" value="UER00537"/>
</dbReference>
<dbReference type="GO" id="GO:0008198">
    <property type="term" value="F:ferrous iron binding"/>
    <property type="evidence" value="ECO:0007669"/>
    <property type="project" value="UniProtKB-ARBA"/>
</dbReference>
<keyword evidence="8 9" id="KW-0408">Iron</keyword>
<evidence type="ECO:0000256" key="9">
    <source>
        <dbReference type="RuleBase" id="RU366010"/>
    </source>
</evidence>
<accession>A0A8J1TRW7</accession>
<keyword evidence="5" id="KW-0883">Thioether bond</keyword>
<keyword evidence="6 9" id="KW-0223">Dioxygenase</keyword>
<keyword evidence="7 9" id="KW-0560">Oxidoreductase</keyword>
<dbReference type="SUPFAM" id="SSF51182">
    <property type="entry name" value="RmlC-like cupins"/>
    <property type="match status" value="1"/>
</dbReference>
<evidence type="ECO:0000256" key="3">
    <source>
        <dbReference type="ARBA" id="ARBA00013133"/>
    </source>
</evidence>
<dbReference type="AlphaFoldDB" id="A0A8J1TRW7"/>
<dbReference type="EC" id="1.13.11.20" evidence="3 9"/>
<dbReference type="GO" id="GO:0019448">
    <property type="term" value="P:L-cysteine catabolic process"/>
    <property type="evidence" value="ECO:0007669"/>
    <property type="project" value="TreeGrafter"/>
</dbReference>